<proteinExistence type="predicted"/>
<sequence>MQLPPVHSVSLSEYFVSGNVVIHETAVIAPGVILEAAPDCQITIDAGVCIGLGSVITAHAGDVQIQAQAAIAPGCLLIGPVTIGQTACLGSRSTVFQQNIDAQALIPPGSLLINRVVSAQTVTASAPTSDSVTEENSASIANPIAPIPSPWDNDPPAPRTDSPSDKPKESMAKETMPDPAQSQEHIPPNQPPRESVPTAPTVVTTTPLVPEEIKEKPPVVGQVYINQLLLTLFPERRYSGS</sequence>
<feature type="region of interest" description="Disordered" evidence="1">
    <location>
        <begin position="124"/>
        <end position="217"/>
    </location>
</feature>
<evidence type="ECO:0000256" key="1">
    <source>
        <dbReference type="SAM" id="MobiDB-lite"/>
    </source>
</evidence>
<dbReference type="EMBL" id="JADEVV010000058">
    <property type="protein sequence ID" value="MBE9255320.1"/>
    <property type="molecule type" value="Genomic_DNA"/>
</dbReference>
<dbReference type="Proteomes" id="UP000658720">
    <property type="component" value="Unassembled WGS sequence"/>
</dbReference>
<gene>
    <name evidence="2" type="ORF">IQ217_16050</name>
</gene>
<evidence type="ECO:0008006" key="4">
    <source>
        <dbReference type="Google" id="ProtNLM"/>
    </source>
</evidence>
<organism evidence="2 3">
    <name type="scientific">Synechocystis salina LEGE 00031</name>
    <dbReference type="NCBI Taxonomy" id="1828736"/>
    <lineage>
        <taxon>Bacteria</taxon>
        <taxon>Bacillati</taxon>
        <taxon>Cyanobacteriota</taxon>
        <taxon>Cyanophyceae</taxon>
        <taxon>Synechococcales</taxon>
        <taxon>Merismopediaceae</taxon>
        <taxon>Synechocystis</taxon>
    </lineage>
</organism>
<feature type="compositionally biased region" description="Pro residues" evidence="1">
    <location>
        <begin position="145"/>
        <end position="158"/>
    </location>
</feature>
<evidence type="ECO:0000313" key="3">
    <source>
        <dbReference type="Proteomes" id="UP000658720"/>
    </source>
</evidence>
<dbReference type="Gene3D" id="2.160.10.10">
    <property type="entry name" value="Hexapeptide repeat proteins"/>
    <property type="match status" value="1"/>
</dbReference>
<name>A0ABR9VVE0_9SYNC</name>
<accession>A0ABR9VVE0</accession>
<feature type="compositionally biased region" description="Basic and acidic residues" evidence="1">
    <location>
        <begin position="162"/>
        <end position="176"/>
    </location>
</feature>
<dbReference type="InterPro" id="IPR011004">
    <property type="entry name" value="Trimer_LpxA-like_sf"/>
</dbReference>
<feature type="compositionally biased region" description="Polar residues" evidence="1">
    <location>
        <begin position="124"/>
        <end position="135"/>
    </location>
</feature>
<feature type="compositionally biased region" description="Low complexity" evidence="1">
    <location>
        <begin position="196"/>
        <end position="210"/>
    </location>
</feature>
<comment type="caution">
    <text evidence="2">The sequence shown here is derived from an EMBL/GenBank/DDBJ whole genome shotgun (WGS) entry which is preliminary data.</text>
</comment>
<dbReference type="SUPFAM" id="SSF51161">
    <property type="entry name" value="Trimeric LpxA-like enzymes"/>
    <property type="match status" value="1"/>
</dbReference>
<keyword evidence="3" id="KW-1185">Reference proteome</keyword>
<reference evidence="2 3" key="1">
    <citation type="submission" date="2020-10" db="EMBL/GenBank/DDBJ databases">
        <authorList>
            <person name="Castelo-Branco R."/>
            <person name="Eusebio N."/>
            <person name="Adriana R."/>
            <person name="Vieira A."/>
            <person name="Brugerolle De Fraissinette N."/>
            <person name="Rezende De Castro R."/>
            <person name="Schneider M.P."/>
            <person name="Vasconcelos V."/>
            <person name="Leao P.N."/>
        </authorList>
    </citation>
    <scope>NUCLEOTIDE SEQUENCE [LARGE SCALE GENOMIC DNA]</scope>
    <source>
        <strain evidence="2 3">LEGE 00031</strain>
    </source>
</reference>
<evidence type="ECO:0000313" key="2">
    <source>
        <dbReference type="EMBL" id="MBE9255320.1"/>
    </source>
</evidence>
<dbReference type="RefSeq" id="WP_194020724.1">
    <property type="nucleotide sequence ID" value="NZ_JADEVV010000058.1"/>
</dbReference>
<protein>
    <recommendedName>
        <fullName evidence="4">Carbon dioxide concentrating mechanism protein</fullName>
    </recommendedName>
</protein>